<gene>
    <name evidence="1" type="ORF">I0Q91_00940</name>
</gene>
<dbReference type="AlphaFoldDB" id="A0A931ANL7"/>
<accession>A0A931ANL7</accession>
<dbReference type="InterPro" id="IPR011990">
    <property type="entry name" value="TPR-like_helical_dom_sf"/>
</dbReference>
<dbReference type="Gene3D" id="1.25.40.10">
    <property type="entry name" value="Tetratricopeptide repeat domain"/>
    <property type="match status" value="1"/>
</dbReference>
<protein>
    <recommendedName>
        <fullName evidence="3">Tetratricopeptide repeat protein</fullName>
    </recommendedName>
</protein>
<evidence type="ECO:0000313" key="2">
    <source>
        <dbReference type="Proteomes" id="UP000621436"/>
    </source>
</evidence>
<evidence type="ECO:0000313" key="1">
    <source>
        <dbReference type="EMBL" id="MBF8435632.1"/>
    </source>
</evidence>
<sequence length="232" mass="26791">MGKYNTNMVRFKYILSFIIIFVLMATTGIQAESDYRYRRDLDELAREFYSTGNVEEIKAELDLMEENISDKSDLEYNIEMAELELFRAEVAERIGNNQAENHLENALEFAERAVELEDNALTNRLIAEAYIHLFNYKSAFFAIRNGNRALGYLERSLELAPDDLLARFLEGNYLLNAPSIGGGDPDKGREILLEITEEEHHVFNFIIYNILEKEAKAAEIYPESPWLDLNSQ</sequence>
<dbReference type="Proteomes" id="UP000621436">
    <property type="component" value="Unassembled WGS sequence"/>
</dbReference>
<evidence type="ECO:0008006" key="3">
    <source>
        <dbReference type="Google" id="ProtNLM"/>
    </source>
</evidence>
<dbReference type="EMBL" id="JADPIE010000001">
    <property type="protein sequence ID" value="MBF8435632.1"/>
    <property type="molecule type" value="Genomic_DNA"/>
</dbReference>
<comment type="caution">
    <text evidence="1">The sequence shown here is derived from an EMBL/GenBank/DDBJ whole genome shotgun (WGS) entry which is preliminary data.</text>
</comment>
<reference evidence="1" key="1">
    <citation type="submission" date="2020-11" db="EMBL/GenBank/DDBJ databases">
        <title>Halonatronomonas betainensis gen. nov., sp. nov. a novel haloalkaliphilic representative of the family Halanaerobiacae capable of betaine degradation.</title>
        <authorList>
            <person name="Boltyanskaya Y."/>
            <person name="Kevbrin V."/>
            <person name="Detkova E."/>
            <person name="Grouzdev D.S."/>
            <person name="Koziaeva V."/>
            <person name="Zhilina T."/>
        </authorList>
    </citation>
    <scope>NUCLEOTIDE SEQUENCE</scope>
    <source>
        <strain evidence="1">Z-7014</strain>
    </source>
</reference>
<proteinExistence type="predicted"/>
<keyword evidence="2" id="KW-1185">Reference proteome</keyword>
<dbReference type="RefSeq" id="WP_270452275.1">
    <property type="nucleotide sequence ID" value="NZ_JADPIE010000001.1"/>
</dbReference>
<name>A0A931ANL7_9FIRM</name>
<organism evidence="1 2">
    <name type="scientific">Halonatronomonas betaini</name>
    <dbReference type="NCBI Taxonomy" id="2778430"/>
    <lineage>
        <taxon>Bacteria</taxon>
        <taxon>Bacillati</taxon>
        <taxon>Bacillota</taxon>
        <taxon>Clostridia</taxon>
        <taxon>Halanaerobiales</taxon>
        <taxon>Halarsenatibacteraceae</taxon>
        <taxon>Halonatronomonas</taxon>
    </lineage>
</organism>
<dbReference type="SUPFAM" id="SSF48452">
    <property type="entry name" value="TPR-like"/>
    <property type="match status" value="1"/>
</dbReference>